<protein>
    <submittedName>
        <fullName evidence="2">ImmA/IrrE family metallo-endopeptidase</fullName>
    </submittedName>
</protein>
<evidence type="ECO:0000313" key="2">
    <source>
        <dbReference type="EMBL" id="GAA2385681.1"/>
    </source>
</evidence>
<name>A0ABN3HQH3_9ACTN</name>
<dbReference type="RefSeq" id="WP_344619379.1">
    <property type="nucleotide sequence ID" value="NZ_BAAARV010000099.1"/>
</dbReference>
<comment type="caution">
    <text evidence="2">The sequence shown here is derived from an EMBL/GenBank/DDBJ whole genome shotgun (WGS) entry which is preliminary data.</text>
</comment>
<accession>A0ABN3HQH3</accession>
<dbReference type="Proteomes" id="UP001501444">
    <property type="component" value="Unassembled WGS sequence"/>
</dbReference>
<evidence type="ECO:0000256" key="1">
    <source>
        <dbReference type="SAM" id="MobiDB-lite"/>
    </source>
</evidence>
<feature type="region of interest" description="Disordered" evidence="1">
    <location>
        <begin position="1"/>
        <end position="21"/>
    </location>
</feature>
<keyword evidence="3" id="KW-1185">Reference proteome</keyword>
<dbReference type="EMBL" id="BAAARV010000099">
    <property type="protein sequence ID" value="GAA2385681.1"/>
    <property type="molecule type" value="Genomic_DNA"/>
</dbReference>
<gene>
    <name evidence="2" type="ORF">GCM10010170_095670</name>
</gene>
<reference evidence="2 3" key="1">
    <citation type="journal article" date="2019" name="Int. J. Syst. Evol. Microbiol.">
        <title>The Global Catalogue of Microorganisms (GCM) 10K type strain sequencing project: providing services to taxonomists for standard genome sequencing and annotation.</title>
        <authorList>
            <consortium name="The Broad Institute Genomics Platform"/>
            <consortium name="The Broad Institute Genome Sequencing Center for Infectious Disease"/>
            <person name="Wu L."/>
            <person name="Ma J."/>
        </authorList>
    </citation>
    <scope>NUCLEOTIDE SEQUENCE [LARGE SCALE GENOMIC DNA]</scope>
    <source>
        <strain evidence="2 3">JCM 3272</strain>
    </source>
</reference>
<organism evidence="2 3">
    <name type="scientific">Dactylosporangium salmoneum</name>
    <dbReference type="NCBI Taxonomy" id="53361"/>
    <lineage>
        <taxon>Bacteria</taxon>
        <taxon>Bacillati</taxon>
        <taxon>Actinomycetota</taxon>
        <taxon>Actinomycetes</taxon>
        <taxon>Micromonosporales</taxon>
        <taxon>Micromonosporaceae</taxon>
        <taxon>Dactylosporangium</taxon>
    </lineage>
</organism>
<sequence>MSISIEHWQRTPPDPKDAPDVTLRSLRSRLERTLDAMALPEPLTVERLCESLSTARQRPLTMLAMPLPSGGPCGLWVATGTADYIVYEATTSPTHRTHIVLHELAHVLLEHSSTKVLTDDATSVLMPHLEQATVQRLMARTWFDEDAEREAEVAADILSKRIQRPLRGAGQAAPPEVADVVDRLRRSLERR</sequence>
<proteinExistence type="predicted"/>
<feature type="compositionally biased region" description="Basic and acidic residues" evidence="1">
    <location>
        <begin position="7"/>
        <end position="19"/>
    </location>
</feature>
<evidence type="ECO:0000313" key="3">
    <source>
        <dbReference type="Proteomes" id="UP001501444"/>
    </source>
</evidence>